<organism evidence="10 11">
    <name type="scientific">Winogradskyella pulchriflava</name>
    <dbReference type="NCBI Taxonomy" id="1110688"/>
    <lineage>
        <taxon>Bacteria</taxon>
        <taxon>Pseudomonadati</taxon>
        <taxon>Bacteroidota</taxon>
        <taxon>Flavobacteriia</taxon>
        <taxon>Flavobacteriales</taxon>
        <taxon>Flavobacteriaceae</taxon>
        <taxon>Winogradskyella</taxon>
    </lineage>
</organism>
<keyword evidence="6 9" id="KW-1133">Transmembrane helix</keyword>
<feature type="transmembrane region" description="Helical" evidence="9">
    <location>
        <begin position="256"/>
        <end position="276"/>
    </location>
</feature>
<feature type="transmembrane region" description="Helical" evidence="9">
    <location>
        <begin position="60"/>
        <end position="78"/>
    </location>
</feature>
<feature type="transmembrane region" description="Helical" evidence="9">
    <location>
        <begin position="204"/>
        <end position="224"/>
    </location>
</feature>
<comment type="similarity">
    <text evidence="2 8">Belongs to the ABC-3 integral membrane protein family.</text>
</comment>
<keyword evidence="3 8" id="KW-0813">Transport</keyword>
<name>A0ABV6Q4X4_9FLAO</name>
<dbReference type="InterPro" id="IPR001626">
    <property type="entry name" value="ABC_TroCD"/>
</dbReference>
<gene>
    <name evidence="10" type="ORF">ACFFGA_02060</name>
</gene>
<feature type="transmembrane region" description="Helical" evidence="9">
    <location>
        <begin position="90"/>
        <end position="107"/>
    </location>
</feature>
<protein>
    <submittedName>
        <fullName evidence="10">Metal ABC transporter permease</fullName>
    </submittedName>
</protein>
<dbReference type="PANTHER" id="PTHR30477:SF8">
    <property type="entry name" value="METAL TRANSPORT SYSTEM MEMBRANE PROTEIN CT_070-RELATED"/>
    <property type="match status" value="1"/>
</dbReference>
<keyword evidence="7 9" id="KW-0472">Membrane</keyword>
<evidence type="ECO:0000256" key="1">
    <source>
        <dbReference type="ARBA" id="ARBA00004651"/>
    </source>
</evidence>
<dbReference type="PANTHER" id="PTHR30477">
    <property type="entry name" value="ABC-TRANSPORTER METAL-BINDING PROTEIN"/>
    <property type="match status" value="1"/>
</dbReference>
<evidence type="ECO:0000256" key="5">
    <source>
        <dbReference type="ARBA" id="ARBA00022692"/>
    </source>
</evidence>
<proteinExistence type="inferred from homology"/>
<keyword evidence="11" id="KW-1185">Reference proteome</keyword>
<dbReference type="CDD" id="cd06550">
    <property type="entry name" value="TM_ABC_iron-siderophores_like"/>
    <property type="match status" value="1"/>
</dbReference>
<dbReference type="Gene3D" id="1.10.3470.10">
    <property type="entry name" value="ABC transporter involved in vitamin B12 uptake, BtuC"/>
    <property type="match status" value="1"/>
</dbReference>
<evidence type="ECO:0000256" key="8">
    <source>
        <dbReference type="RuleBase" id="RU003943"/>
    </source>
</evidence>
<keyword evidence="5 8" id="KW-0812">Transmembrane</keyword>
<comment type="caution">
    <text evidence="10">The sequence shown here is derived from an EMBL/GenBank/DDBJ whole genome shotgun (WGS) entry which is preliminary data.</text>
</comment>
<reference evidence="10 11" key="1">
    <citation type="submission" date="2024-09" db="EMBL/GenBank/DDBJ databases">
        <authorList>
            <person name="Sun Q."/>
            <person name="Mori K."/>
        </authorList>
    </citation>
    <scope>NUCLEOTIDE SEQUENCE [LARGE SCALE GENOMIC DNA]</scope>
    <source>
        <strain evidence="10 11">NCAIM B.02481</strain>
    </source>
</reference>
<evidence type="ECO:0000313" key="11">
    <source>
        <dbReference type="Proteomes" id="UP001589832"/>
    </source>
</evidence>
<dbReference type="Pfam" id="PF00950">
    <property type="entry name" value="ABC-3"/>
    <property type="match status" value="1"/>
</dbReference>
<evidence type="ECO:0000256" key="6">
    <source>
        <dbReference type="ARBA" id="ARBA00022989"/>
    </source>
</evidence>
<comment type="subcellular location">
    <subcellularLocation>
        <location evidence="1 8">Cell membrane</location>
        <topology evidence="1 8">Multi-pass membrane protein</topology>
    </subcellularLocation>
</comment>
<sequence length="386" mass="42160">MSNAQIEIQLIASLVAVACAIPGTFLVLRKMAMISDAISHAILPGIVIGFFITQDLNSPLLILLAALTGIITVILVEYIQKTGLVKEDTAIGLVFPALFSIGVIMIAKNANDVHLDVDAVLLGELAFAPFDRLVVSGTDIGPKSLWVIGSILLITITLLILFFKELKVSTFDKGLAASLGFSPAIIHYGLMSVSSITTVGAFDAVGAILVVALMIAPAAAAYLLTTDLKKMLALAISFGVFSAIFGYWVAHWLDASIAGSITTVLGLVFLLVYLFAPSKGIIAVMYREKQQRTEVSLLTFLLHLKNHDEIEERHVNHLREHINWQKVRAKTVLDLAQKNNMIHIENKVVSLTKKGDEFTSKAIDYIMTYEDAQIEDMKDDFFLFRG</sequence>
<accession>A0ABV6Q4X4</accession>
<feature type="transmembrane region" description="Helical" evidence="9">
    <location>
        <begin position="37"/>
        <end position="54"/>
    </location>
</feature>
<dbReference type="EMBL" id="JBHLTQ010000001">
    <property type="protein sequence ID" value="MFC0603320.1"/>
    <property type="molecule type" value="Genomic_DNA"/>
</dbReference>
<dbReference type="RefSeq" id="WP_386058930.1">
    <property type="nucleotide sequence ID" value="NZ_JBHLTQ010000001.1"/>
</dbReference>
<feature type="transmembrane region" description="Helical" evidence="9">
    <location>
        <begin position="145"/>
        <end position="163"/>
    </location>
</feature>
<evidence type="ECO:0000256" key="4">
    <source>
        <dbReference type="ARBA" id="ARBA00022475"/>
    </source>
</evidence>
<feature type="transmembrane region" description="Helical" evidence="9">
    <location>
        <begin position="231"/>
        <end position="250"/>
    </location>
</feature>
<dbReference type="SUPFAM" id="SSF81345">
    <property type="entry name" value="ABC transporter involved in vitamin B12 uptake, BtuC"/>
    <property type="match status" value="1"/>
</dbReference>
<evidence type="ECO:0000256" key="2">
    <source>
        <dbReference type="ARBA" id="ARBA00008034"/>
    </source>
</evidence>
<dbReference type="InterPro" id="IPR037294">
    <property type="entry name" value="ABC_BtuC-like"/>
</dbReference>
<dbReference type="Proteomes" id="UP001589832">
    <property type="component" value="Unassembled WGS sequence"/>
</dbReference>
<feature type="transmembrane region" description="Helical" evidence="9">
    <location>
        <begin position="175"/>
        <end position="198"/>
    </location>
</feature>
<evidence type="ECO:0000256" key="9">
    <source>
        <dbReference type="SAM" id="Phobius"/>
    </source>
</evidence>
<evidence type="ECO:0000313" key="10">
    <source>
        <dbReference type="EMBL" id="MFC0603320.1"/>
    </source>
</evidence>
<evidence type="ECO:0000256" key="7">
    <source>
        <dbReference type="ARBA" id="ARBA00023136"/>
    </source>
</evidence>
<evidence type="ECO:0000256" key="3">
    <source>
        <dbReference type="ARBA" id="ARBA00022448"/>
    </source>
</evidence>
<feature type="transmembrane region" description="Helical" evidence="9">
    <location>
        <begin position="6"/>
        <end position="28"/>
    </location>
</feature>
<keyword evidence="4" id="KW-1003">Cell membrane</keyword>